<gene>
    <name evidence="2" type="ORF">P43SY_007755</name>
</gene>
<reference evidence="2" key="1">
    <citation type="submission" date="2021-12" db="EMBL/GenBank/DDBJ databases">
        <title>Prjna785345.</title>
        <authorList>
            <person name="Rujirawat T."/>
            <person name="Krajaejun T."/>
        </authorList>
    </citation>
    <scope>NUCLEOTIDE SEQUENCE</scope>
    <source>
        <strain evidence="2">Pi057C3</strain>
    </source>
</reference>
<evidence type="ECO:0000313" key="2">
    <source>
        <dbReference type="EMBL" id="KAJ0396430.1"/>
    </source>
</evidence>
<keyword evidence="3" id="KW-1185">Reference proteome</keyword>
<feature type="compositionally biased region" description="Basic and acidic residues" evidence="1">
    <location>
        <begin position="1"/>
        <end position="13"/>
    </location>
</feature>
<feature type="region of interest" description="Disordered" evidence="1">
    <location>
        <begin position="1"/>
        <end position="72"/>
    </location>
</feature>
<comment type="caution">
    <text evidence="2">The sequence shown here is derived from an EMBL/GenBank/DDBJ whole genome shotgun (WGS) entry which is preliminary data.</text>
</comment>
<proteinExistence type="predicted"/>
<feature type="compositionally biased region" description="Basic and acidic residues" evidence="1">
    <location>
        <begin position="24"/>
        <end position="47"/>
    </location>
</feature>
<dbReference type="AlphaFoldDB" id="A0AAD5LY75"/>
<accession>A0AAD5LY75</accession>
<feature type="compositionally biased region" description="Basic and acidic residues" evidence="1">
    <location>
        <begin position="58"/>
        <end position="72"/>
    </location>
</feature>
<dbReference type="Proteomes" id="UP001209570">
    <property type="component" value="Unassembled WGS sequence"/>
</dbReference>
<dbReference type="EMBL" id="JAKCXM010000295">
    <property type="protein sequence ID" value="KAJ0396430.1"/>
    <property type="molecule type" value="Genomic_DNA"/>
</dbReference>
<name>A0AAD5LY75_PYTIN</name>
<organism evidence="2 3">
    <name type="scientific">Pythium insidiosum</name>
    <name type="common">Pythiosis disease agent</name>
    <dbReference type="NCBI Taxonomy" id="114742"/>
    <lineage>
        <taxon>Eukaryota</taxon>
        <taxon>Sar</taxon>
        <taxon>Stramenopiles</taxon>
        <taxon>Oomycota</taxon>
        <taxon>Peronosporomycetes</taxon>
        <taxon>Pythiales</taxon>
        <taxon>Pythiaceae</taxon>
        <taxon>Pythium</taxon>
    </lineage>
</organism>
<evidence type="ECO:0000256" key="1">
    <source>
        <dbReference type="SAM" id="MobiDB-lite"/>
    </source>
</evidence>
<evidence type="ECO:0000313" key="3">
    <source>
        <dbReference type="Proteomes" id="UP001209570"/>
    </source>
</evidence>
<protein>
    <submittedName>
        <fullName evidence="2">Uncharacterized protein</fullName>
    </submittedName>
</protein>
<sequence length="164" mass="17696">MARDEADKRKPSDVVEMTEEDEEAIRAKLRESGWKKPRKSTSERDGNDDKDDAGNSAGKDKDKDALRETRDRLVVGRDRALHHRAAATGTGTARVIEIENASVEDAATDVVDPVGSSLSFDLSFAFPPASPTAPPVVSLAIAIAHAPSPLFTITVAVEIAFDLW</sequence>